<feature type="compositionally biased region" description="Pro residues" evidence="5">
    <location>
        <begin position="210"/>
        <end position="219"/>
    </location>
</feature>
<dbReference type="GeneID" id="107090045"/>
<dbReference type="PROSITE" id="PS50278">
    <property type="entry name" value="PDGF_2"/>
    <property type="match status" value="1"/>
</dbReference>
<dbReference type="GO" id="GO:0008284">
    <property type="term" value="P:positive regulation of cell population proliferation"/>
    <property type="evidence" value="ECO:0007669"/>
    <property type="project" value="TreeGrafter"/>
</dbReference>
<dbReference type="GO" id="GO:0030335">
    <property type="term" value="P:positive regulation of cell migration"/>
    <property type="evidence" value="ECO:0007669"/>
    <property type="project" value="TreeGrafter"/>
</dbReference>
<evidence type="ECO:0000256" key="4">
    <source>
        <dbReference type="RuleBase" id="RU003818"/>
    </source>
</evidence>
<feature type="compositionally biased region" description="Basic and acidic residues" evidence="5">
    <location>
        <begin position="321"/>
        <end position="338"/>
    </location>
</feature>
<dbReference type="Gene3D" id="2.10.90.10">
    <property type="entry name" value="Cystine-knot cytokines"/>
    <property type="match status" value="1"/>
</dbReference>
<feature type="chain" id="PRO_5018603275" evidence="6">
    <location>
        <begin position="22"/>
        <end position="550"/>
    </location>
</feature>
<dbReference type="GO" id="GO:0097084">
    <property type="term" value="P:vascular associated smooth muscle cell development"/>
    <property type="evidence" value="ECO:0007669"/>
    <property type="project" value="Ensembl"/>
</dbReference>
<protein>
    <submittedName>
        <fullName evidence="8">Platelet-derived growth factor beta polypeptide a</fullName>
    </submittedName>
</protein>
<dbReference type="PANTHER" id="PTHR11633">
    <property type="entry name" value="PLATELET-DERIVED GROWTH FACTOR"/>
    <property type="match status" value="1"/>
</dbReference>
<dbReference type="OrthoDB" id="8878063at2759"/>
<dbReference type="PROSITE" id="PS00249">
    <property type="entry name" value="PDGF_1"/>
    <property type="match status" value="1"/>
</dbReference>
<dbReference type="SUPFAM" id="SSF57501">
    <property type="entry name" value="Cystine-knot cytokines"/>
    <property type="match status" value="1"/>
</dbReference>
<dbReference type="PANTHER" id="PTHR11633:SF15">
    <property type="entry name" value="ADENYLATE CYCLASE, TERMINAL-DIFFERENTIATION SPECIFIC"/>
    <property type="match status" value="1"/>
</dbReference>
<reference evidence="8" key="1">
    <citation type="submission" date="2025-08" db="UniProtKB">
        <authorList>
            <consortium name="Ensembl"/>
        </authorList>
    </citation>
    <scope>IDENTIFICATION</scope>
</reference>
<evidence type="ECO:0000256" key="3">
    <source>
        <dbReference type="ARBA" id="ARBA00023246"/>
    </source>
</evidence>
<evidence type="ECO:0000313" key="9">
    <source>
        <dbReference type="Proteomes" id="UP000265020"/>
    </source>
</evidence>
<dbReference type="KEGG" id="cvg:107090045"/>
<feature type="region of interest" description="Disordered" evidence="5">
    <location>
        <begin position="297"/>
        <end position="366"/>
    </location>
</feature>
<dbReference type="GO" id="GO:0051781">
    <property type="term" value="P:positive regulation of cell division"/>
    <property type="evidence" value="ECO:0007669"/>
    <property type="project" value="UniProtKB-KW"/>
</dbReference>
<dbReference type="CTD" id="798657"/>
<dbReference type="GO" id="GO:0042246">
    <property type="term" value="P:tissue regeneration"/>
    <property type="evidence" value="ECO:0007669"/>
    <property type="project" value="Ensembl"/>
</dbReference>
<dbReference type="OMA" id="KHNQHHH"/>
<feature type="signal peptide" evidence="6">
    <location>
        <begin position="1"/>
        <end position="21"/>
    </location>
</feature>
<dbReference type="STRING" id="28743.ENSCVAP00000022846"/>
<keyword evidence="9" id="KW-1185">Reference proteome</keyword>
<dbReference type="GO" id="GO:0016020">
    <property type="term" value="C:membrane"/>
    <property type="evidence" value="ECO:0007669"/>
    <property type="project" value="InterPro"/>
</dbReference>
<evidence type="ECO:0000256" key="1">
    <source>
        <dbReference type="ARBA" id="ARBA00006686"/>
    </source>
</evidence>
<feature type="compositionally biased region" description="Basic and acidic residues" evidence="5">
    <location>
        <begin position="429"/>
        <end position="439"/>
    </location>
</feature>
<keyword evidence="6" id="KW-0732">Signal</keyword>
<dbReference type="GO" id="GO:0070374">
    <property type="term" value="P:positive regulation of ERK1 and ERK2 cascade"/>
    <property type="evidence" value="ECO:0007669"/>
    <property type="project" value="TreeGrafter"/>
</dbReference>
<dbReference type="GO" id="GO:0005161">
    <property type="term" value="F:platelet-derived growth factor receptor binding"/>
    <property type="evidence" value="ECO:0007669"/>
    <property type="project" value="TreeGrafter"/>
</dbReference>
<proteinExistence type="inferred from homology"/>
<dbReference type="GO" id="GO:0048008">
    <property type="term" value="P:platelet-derived growth factor receptor signaling pathway"/>
    <property type="evidence" value="ECO:0007669"/>
    <property type="project" value="TreeGrafter"/>
</dbReference>
<evidence type="ECO:0000256" key="5">
    <source>
        <dbReference type="SAM" id="MobiDB-lite"/>
    </source>
</evidence>
<dbReference type="Pfam" id="PF00341">
    <property type="entry name" value="PDGF"/>
    <property type="match status" value="1"/>
</dbReference>
<name>A0A3Q2DSH4_CYPVA</name>
<dbReference type="GO" id="GO:0008083">
    <property type="term" value="F:growth factor activity"/>
    <property type="evidence" value="ECO:0007669"/>
    <property type="project" value="UniProtKB-KW"/>
</dbReference>
<evidence type="ECO:0000256" key="6">
    <source>
        <dbReference type="SAM" id="SignalP"/>
    </source>
</evidence>
<dbReference type="GO" id="GO:0005615">
    <property type="term" value="C:extracellular space"/>
    <property type="evidence" value="ECO:0007669"/>
    <property type="project" value="TreeGrafter"/>
</dbReference>
<dbReference type="SMART" id="SM00141">
    <property type="entry name" value="PDGF"/>
    <property type="match status" value="1"/>
</dbReference>
<dbReference type="GeneTree" id="ENSGT00940000157367"/>
<reference evidence="8" key="2">
    <citation type="submission" date="2025-09" db="UniProtKB">
        <authorList>
            <consortium name="Ensembl"/>
        </authorList>
    </citation>
    <scope>IDENTIFICATION</scope>
</reference>
<dbReference type="GO" id="GO:0001525">
    <property type="term" value="P:angiogenesis"/>
    <property type="evidence" value="ECO:0007669"/>
    <property type="project" value="Ensembl"/>
</dbReference>
<dbReference type="AlphaFoldDB" id="A0A3Q2DSH4"/>
<organism evidence="8 9">
    <name type="scientific">Cyprinodon variegatus</name>
    <name type="common">Sheepshead minnow</name>
    <dbReference type="NCBI Taxonomy" id="28743"/>
    <lineage>
        <taxon>Eukaryota</taxon>
        <taxon>Metazoa</taxon>
        <taxon>Chordata</taxon>
        <taxon>Craniata</taxon>
        <taxon>Vertebrata</taxon>
        <taxon>Euteleostomi</taxon>
        <taxon>Actinopterygii</taxon>
        <taxon>Neopterygii</taxon>
        <taxon>Teleostei</taxon>
        <taxon>Neoteleostei</taxon>
        <taxon>Acanthomorphata</taxon>
        <taxon>Ovalentaria</taxon>
        <taxon>Atherinomorphae</taxon>
        <taxon>Cyprinodontiformes</taxon>
        <taxon>Cyprinodontidae</taxon>
        <taxon>Cyprinodon</taxon>
    </lineage>
</organism>
<dbReference type="RefSeq" id="XP_015238690.1">
    <property type="nucleotide sequence ID" value="XM_015383204.1"/>
</dbReference>
<accession>A0A3Q2DSH4</accession>
<dbReference type="InterPro" id="IPR029034">
    <property type="entry name" value="Cystine-knot_cytokine"/>
</dbReference>
<feature type="region of interest" description="Disordered" evidence="5">
    <location>
        <begin position="172"/>
        <end position="226"/>
    </location>
</feature>
<dbReference type="InterPro" id="IPR000072">
    <property type="entry name" value="PDGF/VEGF_dom"/>
</dbReference>
<evidence type="ECO:0000256" key="2">
    <source>
        <dbReference type="ARBA" id="ARBA00023030"/>
    </source>
</evidence>
<sequence>MKSWVLLLAALLSARLRLGNAEGDPLPQSLVNLVWNSPISSVEDLKLLLQQEASAIEDKEDEHHDLLNPTHGRYIRSVVEPQVAQQAVCKVRTEVMEITRSMLDRNNAHFMLWPPCVEVQRCSGCCNSDQLQCVATVTSRRYLKVLKIQYKNRKSQFENVVIPVEDHVSCSCQRSPPSSSSSSSSAAFVSQPNPLAPPPQKPPASSNLPLSPPRTPHALPPKTQTSKADLHRLDDLKHNQHHHLPHERDPLARQWQQGSYTQLVRWTQPRVHQAPTHVHTGVHHTTAGFQSLVGTRPSEATAKHTIMGSPQQVGHGSGLDKSQEETGEEIPHHDHEQRQQQLLKHQQRQEHQYLPHPPYPQQYTPGDEDQELRAQYLLHAPQSDSSLSKVSITQAPKTVQDPTFFTSVTQKDSITNQKYTKEIPHELIETKGDGQKEGTEMLAKSRTSSQTETTNHKQEKDSNLNEETGHLTEQERRQRLLEIVQSEPEKTPVLHAHQRPKPTTFNSVLSTVAPMSTAGRQVPFRPAFPRRRKRKHRKRISKAAMRAMIM</sequence>
<keyword evidence="2 4" id="KW-0339">Growth factor</keyword>
<dbReference type="Proteomes" id="UP000265020">
    <property type="component" value="Unassembled WGS sequence"/>
</dbReference>
<keyword evidence="3" id="KW-0497">Mitogen</keyword>
<dbReference type="GO" id="GO:0051897">
    <property type="term" value="P:positive regulation of phosphatidylinositol 3-kinase/protein kinase B signal transduction"/>
    <property type="evidence" value="ECO:0007669"/>
    <property type="project" value="TreeGrafter"/>
</dbReference>
<evidence type="ECO:0000313" key="8">
    <source>
        <dbReference type="Ensembl" id="ENSCVAP00000022846.1"/>
    </source>
</evidence>
<feature type="compositionally biased region" description="Basic and acidic residues" evidence="5">
    <location>
        <begin position="454"/>
        <end position="475"/>
    </location>
</feature>
<comment type="similarity">
    <text evidence="1 4">Belongs to the PDGF/VEGF growth factor family.</text>
</comment>
<dbReference type="InterPro" id="IPR023581">
    <property type="entry name" value="PD_growth_factor_CS"/>
</dbReference>
<dbReference type="CDD" id="cd00135">
    <property type="entry name" value="PDGF"/>
    <property type="match status" value="1"/>
</dbReference>
<dbReference type="GO" id="GO:0006275">
    <property type="term" value="P:regulation of DNA replication"/>
    <property type="evidence" value="ECO:0007669"/>
    <property type="project" value="Ensembl"/>
</dbReference>
<dbReference type="GO" id="GO:1904238">
    <property type="term" value="P:pericyte cell differentiation"/>
    <property type="evidence" value="ECO:0007669"/>
    <property type="project" value="Ensembl"/>
</dbReference>
<evidence type="ECO:0000259" key="7">
    <source>
        <dbReference type="PROSITE" id="PS50278"/>
    </source>
</evidence>
<feature type="compositionally biased region" description="Low complexity" evidence="5">
    <location>
        <begin position="172"/>
        <end position="193"/>
    </location>
</feature>
<dbReference type="Ensembl" id="ENSCVAT00000008295.1">
    <property type="protein sequence ID" value="ENSCVAP00000022846.1"/>
    <property type="gene ID" value="ENSCVAG00000005752.1"/>
</dbReference>
<feature type="domain" description="Platelet-derived growth factor (PDGF) family profile" evidence="7">
    <location>
        <begin position="76"/>
        <end position="177"/>
    </location>
</feature>
<feature type="region of interest" description="Disordered" evidence="5">
    <location>
        <begin position="429"/>
        <end position="475"/>
    </location>
</feature>